<sequence length="128" mass="14178">MSPGIIELLDCCSNLKCFFFSFSSVGPITTTIKRLSGSLRNHCPKLNSLILVTSSYGDVALASKLLRDGPVSGRVESFKISVILLDEGDDDDDSGDNGNIPNARKEMELMLRLLVECRHLRQFMLITR</sequence>
<feature type="non-terminal residue" evidence="1">
    <location>
        <position position="128"/>
    </location>
</feature>
<comment type="caution">
    <text evidence="1">The sequence shown here is derived from an EMBL/GenBank/DDBJ whole genome shotgun (WGS) entry which is preliminary data.</text>
</comment>
<accession>A0ABQ7JMY8</accession>
<evidence type="ECO:0000313" key="1">
    <source>
        <dbReference type="EMBL" id="KAG0281189.1"/>
    </source>
</evidence>
<gene>
    <name evidence="1" type="ORF">BGZ96_001259</name>
</gene>
<dbReference type="Proteomes" id="UP001194696">
    <property type="component" value="Unassembled WGS sequence"/>
</dbReference>
<reference evidence="1 2" key="1">
    <citation type="journal article" date="2020" name="Fungal Divers.">
        <title>Resolving the Mortierellaceae phylogeny through synthesis of multi-gene phylogenetics and phylogenomics.</title>
        <authorList>
            <person name="Vandepol N."/>
            <person name="Liber J."/>
            <person name="Desiro A."/>
            <person name="Na H."/>
            <person name="Kennedy M."/>
            <person name="Barry K."/>
            <person name="Grigoriev I.V."/>
            <person name="Miller A.N."/>
            <person name="O'Donnell K."/>
            <person name="Stajich J.E."/>
            <person name="Bonito G."/>
        </authorList>
    </citation>
    <scope>NUCLEOTIDE SEQUENCE [LARGE SCALE GENOMIC DNA]</scope>
    <source>
        <strain evidence="1 2">AD045</strain>
    </source>
</reference>
<organism evidence="1 2">
    <name type="scientific">Linnemannia gamsii</name>
    <dbReference type="NCBI Taxonomy" id="64522"/>
    <lineage>
        <taxon>Eukaryota</taxon>
        <taxon>Fungi</taxon>
        <taxon>Fungi incertae sedis</taxon>
        <taxon>Mucoromycota</taxon>
        <taxon>Mortierellomycotina</taxon>
        <taxon>Mortierellomycetes</taxon>
        <taxon>Mortierellales</taxon>
        <taxon>Mortierellaceae</taxon>
        <taxon>Linnemannia</taxon>
    </lineage>
</organism>
<protein>
    <submittedName>
        <fullName evidence="1">Uncharacterized protein</fullName>
    </submittedName>
</protein>
<name>A0ABQ7JMY8_9FUNG</name>
<evidence type="ECO:0000313" key="2">
    <source>
        <dbReference type="Proteomes" id="UP001194696"/>
    </source>
</evidence>
<keyword evidence="2" id="KW-1185">Reference proteome</keyword>
<proteinExistence type="predicted"/>
<dbReference type="EMBL" id="JAAAIM010001201">
    <property type="protein sequence ID" value="KAG0281189.1"/>
    <property type="molecule type" value="Genomic_DNA"/>
</dbReference>